<organism evidence="3">
    <name type="scientific">Gymnodinialimonas phycosphaerae</name>
    <dbReference type="NCBI Taxonomy" id="2841589"/>
    <lineage>
        <taxon>Bacteria</taxon>
        <taxon>Pseudomonadati</taxon>
        <taxon>Pseudomonadota</taxon>
        <taxon>Alphaproteobacteria</taxon>
        <taxon>Rhodobacterales</taxon>
        <taxon>Paracoccaceae</taxon>
        <taxon>Gymnodinialimonas</taxon>
    </lineage>
</organism>
<feature type="domain" description="Porin" evidence="2">
    <location>
        <begin position="103"/>
        <end position="271"/>
    </location>
</feature>
<protein>
    <submittedName>
        <fullName evidence="3">Porin</fullName>
    </submittedName>
</protein>
<dbReference type="Gene3D" id="2.40.160.10">
    <property type="entry name" value="Porin"/>
    <property type="match status" value="1"/>
</dbReference>
<name>A0A975TVM5_9RHOB</name>
<keyword evidence="1" id="KW-0732">Signal</keyword>
<evidence type="ECO:0000313" key="3">
    <source>
        <dbReference type="EMBL" id="QXL87601.1"/>
    </source>
</evidence>
<dbReference type="EMBL" id="JAIMBW010000001">
    <property type="protein sequence ID" value="MBY4894989.1"/>
    <property type="molecule type" value="Genomic_DNA"/>
</dbReference>
<dbReference type="SUPFAM" id="SSF56935">
    <property type="entry name" value="Porins"/>
    <property type="match status" value="1"/>
</dbReference>
<feature type="chain" id="PRO_5037041119" evidence="1">
    <location>
        <begin position="21"/>
        <end position="327"/>
    </location>
</feature>
<dbReference type="RefSeq" id="WP_257894466.1">
    <property type="nucleotide sequence ID" value="NZ_JAIMBW010000001.1"/>
</dbReference>
<feature type="signal peptide" evidence="1">
    <location>
        <begin position="1"/>
        <end position="20"/>
    </location>
</feature>
<keyword evidence="4" id="KW-1185">Reference proteome</keyword>
<dbReference type="EMBL" id="CP078073">
    <property type="protein sequence ID" value="QXL87601.1"/>
    <property type="molecule type" value="Genomic_DNA"/>
</dbReference>
<dbReference type="Pfam" id="PF13609">
    <property type="entry name" value="Porin_4"/>
    <property type="match status" value="1"/>
</dbReference>
<dbReference type="AlphaFoldDB" id="A0A975TVM5"/>
<evidence type="ECO:0000313" key="4">
    <source>
        <dbReference type="Proteomes" id="UP000693972"/>
    </source>
</evidence>
<evidence type="ECO:0000256" key="1">
    <source>
        <dbReference type="SAM" id="SignalP"/>
    </source>
</evidence>
<dbReference type="InterPro" id="IPR023614">
    <property type="entry name" value="Porin_dom_sf"/>
</dbReference>
<dbReference type="Proteomes" id="UP000693972">
    <property type="component" value="Unassembled WGS sequence"/>
</dbReference>
<dbReference type="InterPro" id="IPR033900">
    <property type="entry name" value="Gram_neg_porin_domain"/>
</dbReference>
<reference evidence="3 4" key="1">
    <citation type="submission" date="2021-07" db="EMBL/GenBank/DDBJ databases">
        <title>Karlodiniumbacter phycospheric gen. nov., sp. nov., a phycosphere bacterium isolated from karlodinium veneficum.</title>
        <authorList>
            <person name="Peng Y."/>
            <person name="Jiang L."/>
            <person name="Lee J."/>
        </authorList>
    </citation>
    <scope>NUCLEOTIDE SEQUENCE</scope>
    <source>
        <strain evidence="3 4">N5</strain>
    </source>
</reference>
<accession>A0A975TVM5</accession>
<proteinExistence type="predicted"/>
<gene>
    <name evidence="3" type="ORF">KUL25_19700</name>
</gene>
<evidence type="ECO:0000259" key="2">
    <source>
        <dbReference type="Pfam" id="PF13609"/>
    </source>
</evidence>
<sequence>MIRPAIFVGVLAALPSVSLAQGITFDGAATLGYSFTTVNDLGTDISLNGASLDFDGDLGFSDEFSVGLGFSFGSSNLEVTGLPNDINIDLLSLSIEPEYRFSNGAYVGAYYRMGDLDVALVGPLTIGLDTSQYGIFGGYDFGQGHVEVFYGQSQFTDNALLGALGNTDVTDYGISASYQAMPELDIFGSVLRTDVDLGGTDLHFTAFSIGAEYDVTPELAVYGSVGQTIIDLSALGAPDDITATGLTIGASYDLTSAASIPMYVSAEYSHTNLDLSVLGLTTDPTVDRFAVGLTIPIGNGSGAALNSNTRTARGEYRSAVAAVFNSF</sequence>